<protein>
    <recommendedName>
        <fullName evidence="2">DUF8021 domain-containing protein</fullName>
    </recommendedName>
</protein>
<gene>
    <name evidence="3" type="ORF">N657DRAFT_651480</name>
</gene>
<evidence type="ECO:0000259" key="2">
    <source>
        <dbReference type="Pfam" id="PF26061"/>
    </source>
</evidence>
<evidence type="ECO:0000313" key="3">
    <source>
        <dbReference type="EMBL" id="KAK4118265.1"/>
    </source>
</evidence>
<keyword evidence="4" id="KW-1185">Reference proteome</keyword>
<dbReference type="RefSeq" id="XP_062642038.1">
    <property type="nucleotide sequence ID" value="XM_062794173.1"/>
</dbReference>
<evidence type="ECO:0000256" key="1">
    <source>
        <dbReference type="SAM" id="SignalP"/>
    </source>
</evidence>
<evidence type="ECO:0000313" key="4">
    <source>
        <dbReference type="Proteomes" id="UP001302602"/>
    </source>
</evidence>
<feature type="domain" description="DUF8021" evidence="2">
    <location>
        <begin position="153"/>
        <end position="267"/>
    </location>
</feature>
<keyword evidence="1" id="KW-0732">Signal</keyword>
<feature type="signal peptide" evidence="1">
    <location>
        <begin position="1"/>
        <end position="21"/>
    </location>
</feature>
<proteinExistence type="predicted"/>
<reference evidence="3" key="1">
    <citation type="journal article" date="2023" name="Mol. Phylogenet. Evol.">
        <title>Genome-scale phylogeny and comparative genomics of the fungal order Sordariales.</title>
        <authorList>
            <person name="Hensen N."/>
            <person name="Bonometti L."/>
            <person name="Westerberg I."/>
            <person name="Brannstrom I.O."/>
            <person name="Guillou S."/>
            <person name="Cros-Aarteil S."/>
            <person name="Calhoun S."/>
            <person name="Haridas S."/>
            <person name="Kuo A."/>
            <person name="Mondo S."/>
            <person name="Pangilinan J."/>
            <person name="Riley R."/>
            <person name="LaButti K."/>
            <person name="Andreopoulos B."/>
            <person name="Lipzen A."/>
            <person name="Chen C."/>
            <person name="Yan M."/>
            <person name="Daum C."/>
            <person name="Ng V."/>
            <person name="Clum A."/>
            <person name="Steindorff A."/>
            <person name="Ohm R.A."/>
            <person name="Martin F."/>
            <person name="Silar P."/>
            <person name="Natvig D.O."/>
            <person name="Lalanne C."/>
            <person name="Gautier V."/>
            <person name="Ament-Velasquez S.L."/>
            <person name="Kruys A."/>
            <person name="Hutchinson M.I."/>
            <person name="Powell A.J."/>
            <person name="Barry K."/>
            <person name="Miller A.N."/>
            <person name="Grigoriev I.V."/>
            <person name="Debuchy R."/>
            <person name="Gladieux P."/>
            <person name="Hiltunen Thoren M."/>
            <person name="Johannesson H."/>
        </authorList>
    </citation>
    <scope>NUCLEOTIDE SEQUENCE</scope>
    <source>
        <strain evidence="3">CBS 731.68</strain>
    </source>
</reference>
<reference evidence="3" key="2">
    <citation type="submission" date="2023-05" db="EMBL/GenBank/DDBJ databases">
        <authorList>
            <consortium name="Lawrence Berkeley National Laboratory"/>
            <person name="Steindorff A."/>
            <person name="Hensen N."/>
            <person name="Bonometti L."/>
            <person name="Westerberg I."/>
            <person name="Brannstrom I.O."/>
            <person name="Guillou S."/>
            <person name="Cros-Aarteil S."/>
            <person name="Calhoun S."/>
            <person name="Haridas S."/>
            <person name="Kuo A."/>
            <person name="Mondo S."/>
            <person name="Pangilinan J."/>
            <person name="Riley R."/>
            <person name="Labutti K."/>
            <person name="Andreopoulos B."/>
            <person name="Lipzen A."/>
            <person name="Chen C."/>
            <person name="Yanf M."/>
            <person name="Daum C."/>
            <person name="Ng V."/>
            <person name="Clum A."/>
            <person name="Ohm R."/>
            <person name="Martin F."/>
            <person name="Silar P."/>
            <person name="Natvig D."/>
            <person name="Lalanne C."/>
            <person name="Gautier V."/>
            <person name="Ament-Velasquez S.L."/>
            <person name="Kruys A."/>
            <person name="Hutchinson M.I."/>
            <person name="Powell A.J."/>
            <person name="Barry K."/>
            <person name="Miller A.N."/>
            <person name="Grigoriev I.V."/>
            <person name="Debuchy R."/>
            <person name="Gladieux P."/>
            <person name="Thoren M.H."/>
            <person name="Johannesson H."/>
        </authorList>
    </citation>
    <scope>NUCLEOTIDE SEQUENCE</scope>
    <source>
        <strain evidence="3">CBS 731.68</strain>
    </source>
</reference>
<sequence>MIHLHTALFGISLGLVSQVIAECSRATLQEVTAAYVRAQAAGQPGLLNLASNVSYAENDTPMDIKTGVISQTITIDFSRSLHDTVECAAFTEITAATSPHPYVIHTRMLVAAADGRVTAIESVVTDEGDWVFNATGHLYWTQQENWNPIPADQRDSRETIQAAADAYLDQWADSTLPVPLGTSCARLEGGMYTGERNASANTCRMPSFPTPILAGNRRYVIDEALGAVDVFNGFPWLERTLPPEEAVPSSNMVRVERGLIRYVHEITVCVTARCGR</sequence>
<dbReference type="EMBL" id="MU853275">
    <property type="protein sequence ID" value="KAK4118265.1"/>
    <property type="molecule type" value="Genomic_DNA"/>
</dbReference>
<name>A0AAN6YXY9_9PEZI</name>
<dbReference type="GeneID" id="87830942"/>
<dbReference type="AlphaFoldDB" id="A0AAN6YXY9"/>
<dbReference type="Proteomes" id="UP001302602">
    <property type="component" value="Unassembled WGS sequence"/>
</dbReference>
<organism evidence="3 4">
    <name type="scientific">Parathielavia appendiculata</name>
    <dbReference type="NCBI Taxonomy" id="2587402"/>
    <lineage>
        <taxon>Eukaryota</taxon>
        <taxon>Fungi</taxon>
        <taxon>Dikarya</taxon>
        <taxon>Ascomycota</taxon>
        <taxon>Pezizomycotina</taxon>
        <taxon>Sordariomycetes</taxon>
        <taxon>Sordariomycetidae</taxon>
        <taxon>Sordariales</taxon>
        <taxon>Chaetomiaceae</taxon>
        <taxon>Parathielavia</taxon>
    </lineage>
</organism>
<dbReference type="Pfam" id="PF26061">
    <property type="entry name" value="DUF8021"/>
    <property type="match status" value="1"/>
</dbReference>
<comment type="caution">
    <text evidence="3">The sequence shown here is derived from an EMBL/GenBank/DDBJ whole genome shotgun (WGS) entry which is preliminary data.</text>
</comment>
<dbReference type="InterPro" id="IPR058334">
    <property type="entry name" value="DUF8021"/>
</dbReference>
<feature type="chain" id="PRO_5042977203" description="DUF8021 domain-containing protein" evidence="1">
    <location>
        <begin position="22"/>
        <end position="276"/>
    </location>
</feature>
<accession>A0AAN6YXY9</accession>